<sequence>MNTLSAVSILKNDNYKNKMAYTTTMKLTDDTRMKYILVQWYNHCREIPIHVDNTAKDLKTRCLLFLPPEARLLFHVCLNMNNGEQVKIKESDKFGNHLATCKYIELKQNSSTWDGLPVKMRIPVCNVLTSDSGYKLLEVYFDVENCCIPKGKSGKDILERLKSILGPCFKDVKVYIVGSSSALSKPIKQFYSVQGVQISMVGDTDSKKLNAADTKINNLIFKNSAGSCKQRRVVVLISGDKDFSSTLHILEHNFGIPTMLVHKSGSDPDLSLWSTVTCTYEDLCRNLPDPNFKTEKSCPEVNNANEEEGGNIGSPDMSQMNVNLKTSNNEADENCSLFHLGARLKGPLAKNVTLIFCNRTEKLQIKPWDTVGAVKGQVAFLLIIEEGSDFNNGFISCSVASKELYDDQNIFDHTSENTEIIFQIPSASVTQAWTFCGYDYSINFSPIPGKISEAVLLWDMRLCPIPDNRNGLHIVKRAADRFCYDYKIKNFYIFTDKENVPNTQKMFFFLMDSDICSETKLPSEMKSKLLQDSQIVKKIIVITGDDELIKFIDDLKTTHSNIILITNKQSTADTGAFTYEDLIKDLPDRLQEIVDFKKKIVVEGDLGKKDVRKELDLKVQQHRGIGSYKENFSYYLSTFQTESGAKNFKKVIDGNEIFSGCTLTAKFPEESGCLGKVEVIGNNVLSSQSTPDENAVPPAPDSIYHGGCNVIIKHDPSKSAGVSDDNENLTEGEPAAFFHNINDDSLRSKKMMDDSDSTCNDGLALLDLWGDSDDSPEKIDSDTKKTEFQSMPHVLQKVLSR</sequence>
<evidence type="ECO:0000313" key="2">
    <source>
        <dbReference type="EMBL" id="CAL1538096.1"/>
    </source>
</evidence>
<dbReference type="Proteomes" id="UP001497497">
    <property type="component" value="Unassembled WGS sequence"/>
</dbReference>
<accession>A0AAV2HWD1</accession>
<feature type="non-terminal residue" evidence="2">
    <location>
        <position position="801"/>
    </location>
</feature>
<keyword evidence="3" id="KW-1185">Reference proteome</keyword>
<dbReference type="Pfam" id="PF01936">
    <property type="entry name" value="NYN"/>
    <property type="match status" value="1"/>
</dbReference>
<dbReference type="PANTHER" id="PTHR14379:SF3">
    <property type="entry name" value="MEIOSIS REGULATOR AND MRNA STABILITY FACTOR 1"/>
    <property type="match status" value="1"/>
</dbReference>
<protein>
    <recommendedName>
        <fullName evidence="1">NYN domain-containing protein</fullName>
    </recommendedName>
</protein>
<gene>
    <name evidence="2" type="ORF">GSLYS_00011917001</name>
</gene>
<dbReference type="InterPro" id="IPR021139">
    <property type="entry name" value="NYN"/>
</dbReference>
<proteinExistence type="predicted"/>
<dbReference type="GO" id="GO:0005777">
    <property type="term" value="C:peroxisome"/>
    <property type="evidence" value="ECO:0007669"/>
    <property type="project" value="InterPro"/>
</dbReference>
<evidence type="ECO:0000259" key="1">
    <source>
        <dbReference type="Pfam" id="PF01936"/>
    </source>
</evidence>
<dbReference type="AlphaFoldDB" id="A0AAV2HWD1"/>
<evidence type="ECO:0000313" key="3">
    <source>
        <dbReference type="Proteomes" id="UP001497497"/>
    </source>
</evidence>
<feature type="domain" description="NYN" evidence="1">
    <location>
        <begin position="139"/>
        <end position="259"/>
    </location>
</feature>
<organism evidence="2 3">
    <name type="scientific">Lymnaea stagnalis</name>
    <name type="common">Great pond snail</name>
    <name type="synonym">Helix stagnalis</name>
    <dbReference type="NCBI Taxonomy" id="6523"/>
    <lineage>
        <taxon>Eukaryota</taxon>
        <taxon>Metazoa</taxon>
        <taxon>Spiralia</taxon>
        <taxon>Lophotrochozoa</taxon>
        <taxon>Mollusca</taxon>
        <taxon>Gastropoda</taxon>
        <taxon>Heterobranchia</taxon>
        <taxon>Euthyneura</taxon>
        <taxon>Panpulmonata</taxon>
        <taxon>Hygrophila</taxon>
        <taxon>Lymnaeoidea</taxon>
        <taxon>Lymnaeidae</taxon>
        <taxon>Lymnaea</taxon>
    </lineage>
</organism>
<dbReference type="GO" id="GO:0004540">
    <property type="term" value="F:RNA nuclease activity"/>
    <property type="evidence" value="ECO:0007669"/>
    <property type="project" value="InterPro"/>
</dbReference>
<dbReference type="InterPro" id="IPR024768">
    <property type="entry name" value="Marf1"/>
</dbReference>
<name>A0AAV2HWD1_LYMST</name>
<comment type="caution">
    <text evidence="2">The sequence shown here is derived from an EMBL/GenBank/DDBJ whole genome shotgun (WGS) entry which is preliminary data.</text>
</comment>
<dbReference type="GO" id="GO:0010468">
    <property type="term" value="P:regulation of gene expression"/>
    <property type="evidence" value="ECO:0007669"/>
    <property type="project" value="InterPro"/>
</dbReference>
<dbReference type="EMBL" id="CAXITT010000285">
    <property type="protein sequence ID" value="CAL1538096.1"/>
    <property type="molecule type" value="Genomic_DNA"/>
</dbReference>
<reference evidence="2 3" key="1">
    <citation type="submission" date="2024-04" db="EMBL/GenBank/DDBJ databases">
        <authorList>
            <consortium name="Genoscope - CEA"/>
            <person name="William W."/>
        </authorList>
    </citation>
    <scope>NUCLEOTIDE SEQUENCE [LARGE SCALE GENOMIC DNA]</scope>
</reference>
<dbReference type="PANTHER" id="PTHR14379">
    <property type="entry name" value="LIMKAIN B LKAP"/>
    <property type="match status" value="1"/>
</dbReference>